<evidence type="ECO:0000313" key="4">
    <source>
        <dbReference type="RefSeq" id="XP_017335920.1"/>
    </source>
</evidence>
<dbReference type="GeneID" id="108272178"/>
<dbReference type="RefSeq" id="XP_017335920.1">
    <property type="nucleotide sequence ID" value="XM_017480431.3"/>
</dbReference>
<feature type="region of interest" description="Disordered" evidence="2">
    <location>
        <begin position="913"/>
        <end position="935"/>
    </location>
</feature>
<dbReference type="KEGG" id="ipu:108272178"/>
<dbReference type="InterPro" id="IPR008827">
    <property type="entry name" value="SYCP1"/>
</dbReference>
<feature type="region of interest" description="Disordered" evidence="2">
    <location>
        <begin position="833"/>
        <end position="886"/>
    </location>
</feature>
<proteinExistence type="predicted"/>
<dbReference type="GO" id="GO:0000802">
    <property type="term" value="C:transverse filament"/>
    <property type="evidence" value="ECO:0007669"/>
    <property type="project" value="TreeGrafter"/>
</dbReference>
<sequence length="1008" mass="117606">MERAFNFNKLLVPPRTRLGQVSAVKPQDPGLFEDNSSFTAPVQSFNKCFEKETVSHTKMVLPTESPRPEVTKWISVMPREKEEQPPLRSSQLYSKLFEEAEKIKAWKSKMDYDISQKDRKLQDNQRTIDTQRKAIQELQFENESLSMKLEVQLNENEDMRNKSNATRNLCNILKDTFERSTEKMNQFEAEREETHGLFLQNYENIQRMVAAFENLRVQAEADQQEMLKAKEGLKQFEDLKVKFENEYRMKEEKASLLEEKLREKESQFKEIFLKLQETQKNLSQLQESANQHLELLHNCKQEQDELQEKLEREQQLRRKSEENQKLLVNTLEQTKEMYVKNLLERDAKLKEINNIKEQMSQQIEEIQVTADSLQSSLKSEKKRVQELETELSSVSQELCNKNTELGIIREVKMECDSQIQALKFEMETKENALKSFEEKVKADEGKTLQLISEHEEKQAEINKLKEKLEIAAVENKKIVATLEEVVSEQMQLKECCLLKEVKLLEIEGQLSEALNKESESSNNIERLQKDISQYKGRYDDLLERFNQLLLQKNTVQQEDSDSKAKEIKETEEKIKIEVGKLEVEKQQLQKQLEELNAKIEEQHQENENIQELLKESNKTSQNRLMKKERQVNALELKLTNLKTKLEAKLKTQDENVKELAKLKKESQSLKHHHEEEYKRMCSELENKSASEAELTLEVQKWKQTSLEATKSKEDTEIKFQQKIADMVALMERHKHEYDKMVEEKDAELNEKRMQEAEVNANKTSLELQLSYLQVENAKLKQQLDEIKIERENLQQQVEELTKMQTSQKDIYKKKEEYLEQEIINLKKQIKSLEKDKTQKLSETTSKNEKGSETSDVASIKKSTPAFSKETGIETPSRKDPTTPFRLVDSLKTPSWTLGTKTGTTPRIRSFRIRTPPSTEKKNTLKLDPKSDSSEQNDVLSFSTVINKRVKNSGTECLGLFKKVQSSAVYKSPGAALKLAAMKRMRDAGWTTITSSDKKKKKVTEKIFA</sequence>
<dbReference type="GO" id="GO:0001673">
    <property type="term" value="C:male germ cell nucleus"/>
    <property type="evidence" value="ECO:0007669"/>
    <property type="project" value="TreeGrafter"/>
</dbReference>
<accession>A0A2D0S130</accession>
<evidence type="ECO:0000313" key="5">
    <source>
        <dbReference type="RefSeq" id="XP_053539666.1"/>
    </source>
</evidence>
<dbReference type="GO" id="GO:0000711">
    <property type="term" value="P:meiotic DNA repair synthesis"/>
    <property type="evidence" value="ECO:0007669"/>
    <property type="project" value="TreeGrafter"/>
</dbReference>
<reference evidence="4 5" key="2">
    <citation type="submission" date="2025-04" db="UniProtKB">
        <authorList>
            <consortium name="RefSeq"/>
        </authorList>
    </citation>
    <scope>IDENTIFICATION</scope>
    <source>
        <tissue evidence="4 5">Blood</tissue>
    </source>
</reference>
<dbReference type="PANTHER" id="PTHR46918:SF1">
    <property type="entry name" value="SYNAPTONEMAL COMPLEX PROTEIN 1"/>
    <property type="match status" value="1"/>
</dbReference>
<feature type="compositionally biased region" description="Basic and acidic residues" evidence="2">
    <location>
        <begin position="918"/>
        <end position="932"/>
    </location>
</feature>
<gene>
    <name evidence="4 5" type="primary">sycp1</name>
</gene>
<evidence type="ECO:0000256" key="1">
    <source>
        <dbReference type="SAM" id="Coils"/>
    </source>
</evidence>
<dbReference type="GO" id="GO:0051026">
    <property type="term" value="P:chiasma assembly"/>
    <property type="evidence" value="ECO:0007669"/>
    <property type="project" value="TreeGrafter"/>
</dbReference>
<dbReference type="Proteomes" id="UP000221080">
    <property type="component" value="Chromosome 11"/>
</dbReference>
<evidence type="ECO:0000313" key="3">
    <source>
        <dbReference type="Proteomes" id="UP000221080"/>
    </source>
</evidence>
<keyword evidence="3" id="KW-1185">Reference proteome</keyword>
<organism evidence="3 4">
    <name type="scientific">Ictalurus punctatus</name>
    <name type="common">Channel catfish</name>
    <name type="synonym">Silurus punctatus</name>
    <dbReference type="NCBI Taxonomy" id="7998"/>
    <lineage>
        <taxon>Eukaryota</taxon>
        <taxon>Metazoa</taxon>
        <taxon>Chordata</taxon>
        <taxon>Craniata</taxon>
        <taxon>Vertebrata</taxon>
        <taxon>Euteleostomi</taxon>
        <taxon>Actinopterygii</taxon>
        <taxon>Neopterygii</taxon>
        <taxon>Teleostei</taxon>
        <taxon>Ostariophysi</taxon>
        <taxon>Siluriformes</taxon>
        <taxon>Ictaluridae</taxon>
        <taxon>Ictalurus</taxon>
    </lineage>
</organism>
<dbReference type="RefSeq" id="XP_053539666.1">
    <property type="nucleotide sequence ID" value="XM_053683691.1"/>
</dbReference>
<protein>
    <submittedName>
        <fullName evidence="4 5">Synaptonemal complex protein 1 isoform X1</fullName>
    </submittedName>
</protein>
<feature type="coiled-coil region" evidence="1">
    <location>
        <begin position="510"/>
        <end position="662"/>
    </location>
</feature>
<dbReference type="AlphaFoldDB" id="A0A2D0S130"/>
<dbReference type="Pfam" id="PF05483">
    <property type="entry name" value="SCP-1"/>
    <property type="match status" value="1"/>
</dbReference>
<dbReference type="OrthoDB" id="10064612at2759"/>
<dbReference type="GO" id="GO:0003690">
    <property type="term" value="F:double-stranded DNA binding"/>
    <property type="evidence" value="ECO:0007669"/>
    <property type="project" value="TreeGrafter"/>
</dbReference>
<dbReference type="GO" id="GO:0051878">
    <property type="term" value="P:lateral element assembly"/>
    <property type="evidence" value="ECO:0007669"/>
    <property type="project" value="TreeGrafter"/>
</dbReference>
<keyword evidence="1" id="KW-0175">Coiled coil</keyword>
<feature type="compositionally biased region" description="Basic and acidic residues" evidence="2">
    <location>
        <begin position="833"/>
        <end position="852"/>
    </location>
</feature>
<reference evidence="3" key="1">
    <citation type="journal article" date="2016" name="Nat. Commun.">
        <title>The channel catfish genome sequence provides insights into the evolution of scale formation in teleosts.</title>
        <authorList>
            <person name="Liu Z."/>
            <person name="Liu S."/>
            <person name="Yao J."/>
            <person name="Bao L."/>
            <person name="Zhang J."/>
            <person name="Li Y."/>
            <person name="Jiang C."/>
            <person name="Sun L."/>
            <person name="Wang R."/>
            <person name="Zhang Y."/>
            <person name="Zhou T."/>
            <person name="Zeng Q."/>
            <person name="Fu Q."/>
            <person name="Gao S."/>
            <person name="Li N."/>
            <person name="Koren S."/>
            <person name="Jiang Y."/>
            <person name="Zimin A."/>
            <person name="Xu P."/>
            <person name="Phillippy A.M."/>
            <person name="Geng X."/>
            <person name="Song L."/>
            <person name="Sun F."/>
            <person name="Li C."/>
            <person name="Wang X."/>
            <person name="Chen A."/>
            <person name="Jin Y."/>
            <person name="Yuan Z."/>
            <person name="Yang Y."/>
            <person name="Tan S."/>
            <person name="Peatman E."/>
            <person name="Lu J."/>
            <person name="Qin Z."/>
            <person name="Dunham R."/>
            <person name="Li Z."/>
            <person name="Sonstegard T."/>
            <person name="Feng J."/>
            <person name="Danzmann R.G."/>
            <person name="Schroeder S."/>
            <person name="Scheffler B."/>
            <person name="Duke M.V."/>
            <person name="Ballard L."/>
            <person name="Kucuktas H."/>
            <person name="Kaltenboeck L."/>
            <person name="Liu H."/>
            <person name="Armbruster J."/>
            <person name="Xie Y."/>
            <person name="Kirby M.L."/>
            <person name="Tian Y."/>
            <person name="Flanagan M.E."/>
            <person name="Mu W."/>
            <person name="Waldbieser G.C."/>
        </authorList>
    </citation>
    <scope>NUCLEOTIDE SEQUENCE [LARGE SCALE GENOMIC DNA]</scope>
    <source>
        <strain evidence="3">SDA103</strain>
    </source>
</reference>
<dbReference type="CTD" id="6847"/>
<feature type="compositionally biased region" description="Polar residues" evidence="2">
    <location>
        <begin position="853"/>
        <end position="865"/>
    </location>
</feature>
<dbReference type="GO" id="GO:0000801">
    <property type="term" value="C:central element"/>
    <property type="evidence" value="ECO:0007669"/>
    <property type="project" value="TreeGrafter"/>
</dbReference>
<evidence type="ECO:0000256" key="2">
    <source>
        <dbReference type="SAM" id="MobiDB-lite"/>
    </source>
</evidence>
<name>A0A2D0S130_ICTPU</name>
<dbReference type="PANTHER" id="PTHR46918">
    <property type="entry name" value="SYNAPTONEMAL COMPLEX PROTEIN 1"/>
    <property type="match status" value="1"/>
</dbReference>
<feature type="coiled-coil region" evidence="1">
    <location>
        <begin position="121"/>
        <end position="474"/>
    </location>
</feature>